<dbReference type="GO" id="GO:0051539">
    <property type="term" value="F:4 iron, 4 sulfur cluster binding"/>
    <property type="evidence" value="ECO:0007669"/>
    <property type="project" value="UniProtKB-KW"/>
</dbReference>
<evidence type="ECO:0000256" key="4">
    <source>
        <dbReference type="ARBA" id="ARBA00022723"/>
    </source>
</evidence>
<dbReference type="Proteomes" id="UP000017148">
    <property type="component" value="Unassembled WGS sequence"/>
</dbReference>
<protein>
    <submittedName>
        <fullName evidence="8">Putative radical SAM-superfamily protein</fullName>
    </submittedName>
</protein>
<dbReference type="InterPro" id="IPR005911">
    <property type="entry name" value="YhcC-like"/>
</dbReference>
<dbReference type="PANTHER" id="PTHR11135:SF1">
    <property type="entry name" value="PROTEIN YHCC"/>
    <property type="match status" value="1"/>
</dbReference>
<keyword evidence="5" id="KW-0408">Iron</keyword>
<dbReference type="PATRIC" id="fig|1313304.3.peg.700"/>
<evidence type="ECO:0000256" key="2">
    <source>
        <dbReference type="ARBA" id="ARBA00022485"/>
    </source>
</evidence>
<dbReference type="GO" id="GO:0003824">
    <property type="term" value="F:catalytic activity"/>
    <property type="evidence" value="ECO:0007669"/>
    <property type="project" value="InterPro"/>
</dbReference>
<dbReference type="PANTHER" id="PTHR11135">
    <property type="entry name" value="HISTONE ACETYLTRANSFERASE-RELATED"/>
    <property type="match status" value="1"/>
</dbReference>
<dbReference type="InterPro" id="IPR007197">
    <property type="entry name" value="rSAM"/>
</dbReference>
<evidence type="ECO:0000259" key="7">
    <source>
        <dbReference type="PROSITE" id="PS51918"/>
    </source>
</evidence>
<name>U7DAW7_9BACT</name>
<dbReference type="eggNOG" id="COG1242">
    <property type="taxonomic scope" value="Bacteria"/>
</dbReference>
<comment type="cofactor">
    <cofactor evidence="1">
        <name>[4Fe-4S] cluster</name>
        <dbReference type="ChEBI" id="CHEBI:49883"/>
    </cofactor>
</comment>
<feature type="domain" description="Radical SAM core" evidence="7">
    <location>
        <begin position="15"/>
        <end position="260"/>
    </location>
</feature>
<dbReference type="SFLD" id="SFLDS00029">
    <property type="entry name" value="Radical_SAM"/>
    <property type="match status" value="1"/>
</dbReference>
<dbReference type="SMART" id="SM00729">
    <property type="entry name" value="Elp3"/>
    <property type="match status" value="1"/>
</dbReference>
<dbReference type="SFLD" id="SFLDG01091">
    <property type="entry name" value="uncharacterized_CHP01210-like"/>
    <property type="match status" value="1"/>
</dbReference>
<dbReference type="Pfam" id="PF04055">
    <property type="entry name" value="Radical_SAM"/>
    <property type="match status" value="1"/>
</dbReference>
<keyword evidence="2" id="KW-0004">4Fe-4S</keyword>
<dbReference type="CDD" id="cd01335">
    <property type="entry name" value="Radical_SAM"/>
    <property type="match status" value="1"/>
</dbReference>
<dbReference type="InterPro" id="IPR058240">
    <property type="entry name" value="rSAM_sf"/>
</dbReference>
<dbReference type="PROSITE" id="PS51918">
    <property type="entry name" value="RADICAL_SAM"/>
    <property type="match status" value="1"/>
</dbReference>
<evidence type="ECO:0000313" key="8">
    <source>
        <dbReference type="EMBL" id="ERP38713.1"/>
    </source>
</evidence>
<evidence type="ECO:0000256" key="3">
    <source>
        <dbReference type="ARBA" id="ARBA00022691"/>
    </source>
</evidence>
<dbReference type="Pfam" id="PF16199">
    <property type="entry name" value="Radical_SAM_C"/>
    <property type="match status" value="1"/>
</dbReference>
<dbReference type="EMBL" id="ASJR01000005">
    <property type="protein sequence ID" value="ERP38713.1"/>
    <property type="molecule type" value="Genomic_DNA"/>
</dbReference>
<gene>
    <name evidence="8" type="ORF">CALK_0731</name>
</gene>
<comment type="caution">
    <text evidence="8">The sequence shown here is derived from an EMBL/GenBank/DDBJ whole genome shotgun (WGS) entry which is preliminary data.</text>
</comment>
<keyword evidence="3" id="KW-0949">S-adenosyl-L-methionine</keyword>
<evidence type="ECO:0000256" key="6">
    <source>
        <dbReference type="ARBA" id="ARBA00023014"/>
    </source>
</evidence>
<dbReference type="AlphaFoldDB" id="U7DAW7"/>
<dbReference type="InterPro" id="IPR039661">
    <property type="entry name" value="ELP3"/>
</dbReference>
<dbReference type="SUPFAM" id="SSF102114">
    <property type="entry name" value="Radical SAM enzymes"/>
    <property type="match status" value="1"/>
</dbReference>
<evidence type="ECO:0000256" key="5">
    <source>
        <dbReference type="ARBA" id="ARBA00023004"/>
    </source>
</evidence>
<dbReference type="STRING" id="1313304.CALK_0731"/>
<keyword evidence="4" id="KW-0479">Metal-binding</keyword>
<dbReference type="Gene3D" id="3.80.30.20">
    <property type="entry name" value="tm_1862 like domain"/>
    <property type="match status" value="1"/>
</dbReference>
<dbReference type="RefSeq" id="WP_022636248.1">
    <property type="nucleotide sequence ID" value="NZ_ASJR01000005.1"/>
</dbReference>
<keyword evidence="6" id="KW-0411">Iron-sulfur</keyword>
<dbReference type="SFLD" id="SFLDG01086">
    <property type="entry name" value="elongater_protein-like"/>
    <property type="match status" value="1"/>
</dbReference>
<proteinExistence type="predicted"/>
<accession>U7DAW7</accession>
<dbReference type="OrthoDB" id="9801689at2"/>
<reference evidence="8 9" key="1">
    <citation type="journal article" date="2013" name="Environ. Microbiol.">
        <title>Genome analysis of Chitinivibrio alkaliphilus gen. nov., sp. nov., a novel extremely haloalkaliphilic anaerobic chitinolytic bacterium from the candidate phylum Termite Group 3.</title>
        <authorList>
            <person name="Sorokin D.Y."/>
            <person name="Gumerov V.M."/>
            <person name="Rakitin A.L."/>
            <person name="Beletsky A.V."/>
            <person name="Damste J.S."/>
            <person name="Muyzer G."/>
            <person name="Mardanov A.V."/>
            <person name="Ravin N.V."/>
        </authorList>
    </citation>
    <scope>NUCLEOTIDE SEQUENCE [LARGE SCALE GENOMIC DNA]</scope>
    <source>
        <strain evidence="8 9">ACht1</strain>
    </source>
</reference>
<keyword evidence="9" id="KW-1185">Reference proteome</keyword>
<dbReference type="InterPro" id="IPR006638">
    <property type="entry name" value="Elp3/MiaA/NifB-like_rSAM"/>
</dbReference>
<dbReference type="NCBIfam" id="TIGR01212">
    <property type="entry name" value="TIGR01212 family radical SAM protein"/>
    <property type="match status" value="1"/>
</dbReference>
<organism evidence="8 9">
    <name type="scientific">Chitinivibrio alkaliphilus ACht1</name>
    <dbReference type="NCBI Taxonomy" id="1313304"/>
    <lineage>
        <taxon>Bacteria</taxon>
        <taxon>Pseudomonadati</taxon>
        <taxon>Fibrobacterota</taxon>
        <taxon>Chitinivibrionia</taxon>
        <taxon>Chitinivibrionales</taxon>
        <taxon>Chitinivibrionaceae</taxon>
        <taxon>Chitinivibrio</taxon>
    </lineage>
</organism>
<dbReference type="InterPro" id="IPR023404">
    <property type="entry name" value="rSAM_horseshoe"/>
</dbReference>
<dbReference type="InterPro" id="IPR032432">
    <property type="entry name" value="Radical_SAM_C"/>
</dbReference>
<dbReference type="GO" id="GO:0046872">
    <property type="term" value="F:metal ion binding"/>
    <property type="evidence" value="ECO:0007669"/>
    <property type="project" value="UniProtKB-KW"/>
</dbReference>
<sequence>MSLPYRTYRQYLKERFGMPVVKVPINGGFSCPHMQGASGGCFFCDNTVFSPVAQRVSTDVARELHESCRRLARRHKKKTSFIAYLQPYTNTYAPQPVLEELYEALLGVPDVVGLAVGTRPDAFTHELYAYLGTLAQRAYISVELGLQSAHDTTLARINRGHTFDDFVNSVEALHAQGVEVVAHLMVGLPGETREQVLDTARRVGQLPVAGVKIHQLMIVRNTPFEKLYQAGEIAPVSLDEYGALLIEMMRVLPRSMVYHRIMADTPRHDNTLCAPLWSYDKHKSLAFLQDKISRNLNVPPGF</sequence>
<evidence type="ECO:0000313" key="9">
    <source>
        <dbReference type="Proteomes" id="UP000017148"/>
    </source>
</evidence>
<evidence type="ECO:0000256" key="1">
    <source>
        <dbReference type="ARBA" id="ARBA00001966"/>
    </source>
</evidence>